<protein>
    <recommendedName>
        <fullName evidence="3">histidine kinase</fullName>
        <ecNumber evidence="3">2.7.13.3</ecNumber>
    </recommendedName>
</protein>
<accession>A0A423UDY3</accession>
<dbReference type="CDD" id="cd00082">
    <property type="entry name" value="HisKA"/>
    <property type="match status" value="1"/>
</dbReference>
<evidence type="ECO:0000256" key="3">
    <source>
        <dbReference type="ARBA" id="ARBA00012438"/>
    </source>
</evidence>
<evidence type="ECO:0000256" key="11">
    <source>
        <dbReference type="SAM" id="MobiDB-lite"/>
    </source>
</evidence>
<dbReference type="SMART" id="SM00387">
    <property type="entry name" value="HATPase_c"/>
    <property type="match status" value="1"/>
</dbReference>
<feature type="region of interest" description="Disordered" evidence="11">
    <location>
        <begin position="1"/>
        <end position="75"/>
    </location>
</feature>
<dbReference type="Gene3D" id="6.10.340.10">
    <property type="match status" value="1"/>
</dbReference>
<dbReference type="EMBL" id="QRAJ01000004">
    <property type="protein sequence ID" value="ROT86883.1"/>
    <property type="molecule type" value="Genomic_DNA"/>
</dbReference>
<evidence type="ECO:0000256" key="10">
    <source>
        <dbReference type="ARBA" id="ARBA00023136"/>
    </source>
</evidence>
<dbReference type="InterPro" id="IPR036097">
    <property type="entry name" value="HisK_dim/P_sf"/>
</dbReference>
<dbReference type="InterPro" id="IPR004358">
    <property type="entry name" value="Sig_transdc_His_kin-like_C"/>
</dbReference>
<dbReference type="GO" id="GO:0000155">
    <property type="term" value="F:phosphorelay sensor kinase activity"/>
    <property type="evidence" value="ECO:0007669"/>
    <property type="project" value="InterPro"/>
</dbReference>
<dbReference type="PANTHER" id="PTHR45436:SF5">
    <property type="entry name" value="SENSOR HISTIDINE KINASE TRCS"/>
    <property type="match status" value="1"/>
</dbReference>
<evidence type="ECO:0000313" key="16">
    <source>
        <dbReference type="Proteomes" id="UP000285266"/>
    </source>
</evidence>
<dbReference type="PRINTS" id="PR00344">
    <property type="entry name" value="BCTRLSENSOR"/>
</dbReference>
<keyword evidence="8 12" id="KW-1133">Transmembrane helix</keyword>
<comment type="subcellular location">
    <subcellularLocation>
        <location evidence="2">Cell membrane</location>
    </subcellularLocation>
</comment>
<feature type="compositionally biased region" description="Basic and acidic residues" evidence="11">
    <location>
        <begin position="22"/>
        <end position="38"/>
    </location>
</feature>
<evidence type="ECO:0000259" key="13">
    <source>
        <dbReference type="PROSITE" id="PS50109"/>
    </source>
</evidence>
<dbReference type="InterPro" id="IPR036890">
    <property type="entry name" value="HATPase_C_sf"/>
</dbReference>
<comment type="caution">
    <text evidence="15">The sequence shown here is derived from an EMBL/GenBank/DDBJ whole genome shotgun (WGS) entry which is preliminary data.</text>
</comment>
<keyword evidence="10 12" id="KW-0472">Membrane</keyword>
<evidence type="ECO:0000256" key="8">
    <source>
        <dbReference type="ARBA" id="ARBA00022989"/>
    </source>
</evidence>
<dbReference type="SUPFAM" id="SSF47384">
    <property type="entry name" value="Homodimeric domain of signal transducing histidine kinase"/>
    <property type="match status" value="1"/>
</dbReference>
<evidence type="ECO:0000256" key="6">
    <source>
        <dbReference type="ARBA" id="ARBA00022692"/>
    </source>
</evidence>
<evidence type="ECO:0000256" key="9">
    <source>
        <dbReference type="ARBA" id="ARBA00023012"/>
    </source>
</evidence>
<reference evidence="15 16" key="1">
    <citation type="submission" date="2018-07" db="EMBL/GenBank/DDBJ databases">
        <title>The role of parmesan cheese in vectoring bovine microbiota.</title>
        <authorList>
            <person name="Lugli G.A."/>
            <person name="Milani C."/>
        </authorList>
    </citation>
    <scope>NUCLEOTIDE SEQUENCE [LARGE SCALE GENOMIC DNA]</scope>
    <source>
        <strain evidence="15 16">BMONG18</strain>
    </source>
</reference>
<dbReference type="Gene3D" id="1.10.287.130">
    <property type="match status" value="1"/>
</dbReference>
<keyword evidence="5" id="KW-0808">Transferase</keyword>
<keyword evidence="7 15" id="KW-0418">Kinase</keyword>
<sequence>MAGARPDSESGRNAASAGQESPDARMTDAGSKDARLADARSTGPKTTGPKTTGPKTTRPQGPAARSGTPRARRITDTIPLSTKLAACTLILLLIGAAAISLTIRELVGNYMLEKTDAQLVNQAQLVYDNVDVLRSKDGDGASPGPSDYFMQIRDMDDAIVVTPLVPTLPNGVVSQPLLPANRSMAGVRIGRPFTTPAVVKTASGSNPDRSTVQVAHAPWRVLVVRLVQKVDGDTTENRGLVYIGLSLSDQIDTINTLTRYCAMVGLAIVLLGGAMATLLIQHTLTPLKRIEKTAAKIAAGDLSQRVPSAPENTEVGSLAASLNAMLARIEGSFHEQQQTTEKMKRFVSDASHELRTPLATIHGYSELYTMQRDMPGALERADESIAHIEASSSRMTVLVEDLLSLARLDEGRGIDITQQVAVRPLIADAADDLHALDPERTIRRGAVLLDESGRNSTPRLRFREGPMPDIELNGDGSRLRQVITNIVGNIHRYTPGDSPVEVALGMVPASIGPESLARMPSTERSMHRFLEAAEVGRSMQVGMNYAVIRFIDHGSGVPVASQAQIFERFYTADPSRARQKGGTGLGMSIAQSVVKAHRGFICASSSDGGGLTLTVILPVGPLEPVGVARQQTKVSTKGDRRGRKSRRS</sequence>
<proteinExistence type="predicted"/>
<feature type="region of interest" description="Disordered" evidence="11">
    <location>
        <begin position="629"/>
        <end position="648"/>
    </location>
</feature>
<dbReference type="InterPro" id="IPR005467">
    <property type="entry name" value="His_kinase_dom"/>
</dbReference>
<dbReference type="SMART" id="SM00388">
    <property type="entry name" value="HisKA"/>
    <property type="match status" value="1"/>
</dbReference>
<dbReference type="FunFam" id="1.10.287.130:FF:000001">
    <property type="entry name" value="Two-component sensor histidine kinase"/>
    <property type="match status" value="1"/>
</dbReference>
<feature type="compositionally biased region" description="Low complexity" evidence="11">
    <location>
        <begin position="42"/>
        <end position="57"/>
    </location>
</feature>
<dbReference type="PROSITE" id="PS50885">
    <property type="entry name" value="HAMP"/>
    <property type="match status" value="1"/>
</dbReference>
<feature type="domain" description="Histidine kinase" evidence="13">
    <location>
        <begin position="349"/>
        <end position="621"/>
    </location>
</feature>
<keyword evidence="4" id="KW-0597">Phosphoprotein</keyword>
<name>A0A423UDY3_9BIFI</name>
<feature type="transmembrane region" description="Helical" evidence="12">
    <location>
        <begin position="80"/>
        <end position="103"/>
    </location>
</feature>
<dbReference type="PANTHER" id="PTHR45436">
    <property type="entry name" value="SENSOR HISTIDINE KINASE YKOH"/>
    <property type="match status" value="1"/>
</dbReference>
<keyword evidence="9" id="KW-0902">Two-component regulatory system</keyword>
<evidence type="ECO:0000256" key="1">
    <source>
        <dbReference type="ARBA" id="ARBA00000085"/>
    </source>
</evidence>
<dbReference type="Pfam" id="PF00512">
    <property type="entry name" value="HisKA"/>
    <property type="match status" value="1"/>
</dbReference>
<comment type="catalytic activity">
    <reaction evidence="1">
        <text>ATP + protein L-histidine = ADP + protein N-phospho-L-histidine.</text>
        <dbReference type="EC" id="2.7.13.3"/>
    </reaction>
</comment>
<organism evidence="15 16">
    <name type="scientific">Bifidobacterium mongoliense</name>
    <dbReference type="NCBI Taxonomy" id="518643"/>
    <lineage>
        <taxon>Bacteria</taxon>
        <taxon>Bacillati</taxon>
        <taxon>Actinomycetota</taxon>
        <taxon>Actinomycetes</taxon>
        <taxon>Bifidobacteriales</taxon>
        <taxon>Bifidobacteriaceae</taxon>
        <taxon>Bifidobacterium</taxon>
    </lineage>
</organism>
<dbReference type="Proteomes" id="UP000285266">
    <property type="component" value="Unassembled WGS sequence"/>
</dbReference>
<dbReference type="InterPro" id="IPR003661">
    <property type="entry name" value="HisK_dim/P_dom"/>
</dbReference>
<dbReference type="Pfam" id="PF02518">
    <property type="entry name" value="HATPase_c"/>
    <property type="match status" value="1"/>
</dbReference>
<dbReference type="EC" id="2.7.13.3" evidence="3"/>
<dbReference type="Pfam" id="PF00672">
    <property type="entry name" value="HAMP"/>
    <property type="match status" value="1"/>
</dbReference>
<evidence type="ECO:0000256" key="2">
    <source>
        <dbReference type="ARBA" id="ARBA00004236"/>
    </source>
</evidence>
<dbReference type="AlphaFoldDB" id="A0A423UDY3"/>
<dbReference type="SUPFAM" id="SSF158472">
    <property type="entry name" value="HAMP domain-like"/>
    <property type="match status" value="1"/>
</dbReference>
<feature type="compositionally biased region" description="Basic and acidic residues" evidence="11">
    <location>
        <begin position="1"/>
        <end position="10"/>
    </location>
</feature>
<evidence type="ECO:0000256" key="5">
    <source>
        <dbReference type="ARBA" id="ARBA00022679"/>
    </source>
</evidence>
<dbReference type="InterPro" id="IPR003594">
    <property type="entry name" value="HATPase_dom"/>
</dbReference>
<dbReference type="PROSITE" id="PS50109">
    <property type="entry name" value="HIS_KIN"/>
    <property type="match status" value="1"/>
</dbReference>
<dbReference type="InterPro" id="IPR003660">
    <property type="entry name" value="HAMP_dom"/>
</dbReference>
<dbReference type="SUPFAM" id="SSF55874">
    <property type="entry name" value="ATPase domain of HSP90 chaperone/DNA topoisomerase II/histidine kinase"/>
    <property type="match status" value="1"/>
</dbReference>
<dbReference type="CDD" id="cd06225">
    <property type="entry name" value="HAMP"/>
    <property type="match status" value="1"/>
</dbReference>
<dbReference type="CDD" id="cd00075">
    <property type="entry name" value="HATPase"/>
    <property type="match status" value="1"/>
</dbReference>
<dbReference type="InterPro" id="IPR050428">
    <property type="entry name" value="TCS_sensor_his_kinase"/>
</dbReference>
<dbReference type="Gene3D" id="3.30.565.10">
    <property type="entry name" value="Histidine kinase-like ATPase, C-terminal domain"/>
    <property type="match status" value="1"/>
</dbReference>
<evidence type="ECO:0000256" key="4">
    <source>
        <dbReference type="ARBA" id="ARBA00022553"/>
    </source>
</evidence>
<evidence type="ECO:0000313" key="15">
    <source>
        <dbReference type="EMBL" id="ROT86883.1"/>
    </source>
</evidence>
<keyword evidence="6 12" id="KW-0812">Transmembrane</keyword>
<evidence type="ECO:0000256" key="12">
    <source>
        <dbReference type="SAM" id="Phobius"/>
    </source>
</evidence>
<dbReference type="GO" id="GO:0005886">
    <property type="term" value="C:plasma membrane"/>
    <property type="evidence" value="ECO:0007669"/>
    <property type="project" value="UniProtKB-SubCell"/>
</dbReference>
<dbReference type="SMART" id="SM00304">
    <property type="entry name" value="HAMP"/>
    <property type="match status" value="1"/>
</dbReference>
<gene>
    <name evidence="15" type="ORF">BMONG18_0882</name>
</gene>
<feature type="domain" description="HAMP" evidence="14">
    <location>
        <begin position="281"/>
        <end position="334"/>
    </location>
</feature>
<evidence type="ECO:0000259" key="14">
    <source>
        <dbReference type="PROSITE" id="PS50885"/>
    </source>
</evidence>
<evidence type="ECO:0000256" key="7">
    <source>
        <dbReference type="ARBA" id="ARBA00022777"/>
    </source>
</evidence>